<dbReference type="EMBL" id="UINC01197369">
    <property type="protein sequence ID" value="SVE14819.1"/>
    <property type="molecule type" value="Genomic_DNA"/>
</dbReference>
<dbReference type="AlphaFoldDB" id="A0A383B4Y6"/>
<evidence type="ECO:0000313" key="1">
    <source>
        <dbReference type="EMBL" id="SVE14819.1"/>
    </source>
</evidence>
<proteinExistence type="predicted"/>
<gene>
    <name evidence="1" type="ORF">METZ01_LOCUS467673</name>
</gene>
<protein>
    <submittedName>
        <fullName evidence="1">Uncharacterized protein</fullName>
    </submittedName>
</protein>
<organism evidence="1">
    <name type="scientific">marine metagenome</name>
    <dbReference type="NCBI Taxonomy" id="408172"/>
    <lineage>
        <taxon>unclassified sequences</taxon>
        <taxon>metagenomes</taxon>
        <taxon>ecological metagenomes</taxon>
    </lineage>
</organism>
<reference evidence="1" key="1">
    <citation type="submission" date="2018-05" db="EMBL/GenBank/DDBJ databases">
        <authorList>
            <person name="Lanie J.A."/>
            <person name="Ng W.-L."/>
            <person name="Kazmierczak K.M."/>
            <person name="Andrzejewski T.M."/>
            <person name="Davidsen T.M."/>
            <person name="Wayne K.J."/>
            <person name="Tettelin H."/>
            <person name="Glass J.I."/>
            <person name="Rusch D."/>
            <person name="Podicherti R."/>
            <person name="Tsui H.-C.T."/>
            <person name="Winkler M.E."/>
        </authorList>
    </citation>
    <scope>NUCLEOTIDE SEQUENCE</scope>
</reference>
<name>A0A383B4Y6_9ZZZZ</name>
<accession>A0A383B4Y6</accession>
<feature type="non-terminal residue" evidence="1">
    <location>
        <position position="24"/>
    </location>
</feature>
<sequence length="24" mass="2903">MTFVKNRQAQVRHQFGILIFLEKV</sequence>